<name>A0A1I7NQE9_9HYPH</name>
<dbReference type="InterPro" id="IPR036554">
    <property type="entry name" value="GHMP_kinase_C_sf"/>
</dbReference>
<dbReference type="Proteomes" id="UP000199423">
    <property type="component" value="Unassembled WGS sequence"/>
</dbReference>
<dbReference type="SUPFAM" id="SSF55060">
    <property type="entry name" value="GHMP Kinase, C-terminal domain"/>
    <property type="match status" value="1"/>
</dbReference>
<gene>
    <name evidence="10" type="primary">ispE</name>
    <name evidence="13" type="ORF">SAMN04488557_2847</name>
</gene>
<evidence type="ECO:0000256" key="9">
    <source>
        <dbReference type="ARBA" id="ARBA00032554"/>
    </source>
</evidence>
<evidence type="ECO:0000256" key="5">
    <source>
        <dbReference type="ARBA" id="ARBA00022741"/>
    </source>
</evidence>
<dbReference type="GO" id="GO:0005524">
    <property type="term" value="F:ATP binding"/>
    <property type="evidence" value="ECO:0007669"/>
    <property type="project" value="UniProtKB-UniRule"/>
</dbReference>
<feature type="active site" evidence="10">
    <location>
        <position position="11"/>
    </location>
</feature>
<evidence type="ECO:0000256" key="1">
    <source>
        <dbReference type="ARBA" id="ARBA00009684"/>
    </source>
</evidence>
<protein>
    <recommendedName>
        <fullName evidence="3 10">4-diphosphocytidyl-2-C-methyl-D-erythritol kinase</fullName>
        <shortName evidence="10">CMK</shortName>
        <ecNumber evidence="2 10">2.7.1.148</ecNumber>
    </recommendedName>
    <alternativeName>
        <fullName evidence="9 10">4-(cytidine-5'-diphospho)-2-C-methyl-D-erythritol kinase</fullName>
    </alternativeName>
</protein>
<dbReference type="UniPathway" id="UPA00056">
    <property type="reaction ID" value="UER00094"/>
</dbReference>
<dbReference type="InterPro" id="IPR020568">
    <property type="entry name" value="Ribosomal_Su5_D2-typ_SF"/>
</dbReference>
<dbReference type="InterPro" id="IPR014721">
    <property type="entry name" value="Ribsml_uS5_D2-typ_fold_subgr"/>
</dbReference>
<dbReference type="EC" id="2.7.1.148" evidence="2 10"/>
<proteinExistence type="inferred from homology"/>
<dbReference type="PIRSF" id="PIRSF010376">
    <property type="entry name" value="IspE"/>
    <property type="match status" value="1"/>
</dbReference>
<evidence type="ECO:0000256" key="7">
    <source>
        <dbReference type="ARBA" id="ARBA00022840"/>
    </source>
</evidence>
<dbReference type="NCBIfam" id="NF011202">
    <property type="entry name" value="PRK14608.1"/>
    <property type="match status" value="1"/>
</dbReference>
<dbReference type="EMBL" id="FPCH01000003">
    <property type="protein sequence ID" value="SFV36862.1"/>
    <property type="molecule type" value="Genomic_DNA"/>
</dbReference>
<dbReference type="OrthoDB" id="9809438at2"/>
<dbReference type="HAMAP" id="MF_00061">
    <property type="entry name" value="IspE"/>
    <property type="match status" value="1"/>
</dbReference>
<dbReference type="GO" id="GO:0050515">
    <property type="term" value="F:4-(cytidine 5'-diphospho)-2-C-methyl-D-erythritol kinase activity"/>
    <property type="evidence" value="ECO:0007669"/>
    <property type="project" value="UniProtKB-UniRule"/>
</dbReference>
<dbReference type="InterPro" id="IPR013750">
    <property type="entry name" value="GHMP_kinase_C_dom"/>
</dbReference>
<feature type="domain" description="GHMP kinase N-terminal" evidence="11">
    <location>
        <begin position="70"/>
        <end position="142"/>
    </location>
</feature>
<evidence type="ECO:0000259" key="12">
    <source>
        <dbReference type="Pfam" id="PF08544"/>
    </source>
</evidence>
<reference evidence="14" key="1">
    <citation type="submission" date="2016-10" db="EMBL/GenBank/DDBJ databases">
        <authorList>
            <person name="Varghese N."/>
            <person name="Submissions S."/>
        </authorList>
    </citation>
    <scope>NUCLEOTIDE SEQUENCE [LARGE SCALE GENOMIC DNA]</scope>
    <source>
        <strain evidence="14">DSM 1565</strain>
    </source>
</reference>
<dbReference type="Pfam" id="PF00288">
    <property type="entry name" value="GHMP_kinases_N"/>
    <property type="match status" value="1"/>
</dbReference>
<dbReference type="GO" id="GO:0016114">
    <property type="term" value="P:terpenoid biosynthetic process"/>
    <property type="evidence" value="ECO:0007669"/>
    <property type="project" value="UniProtKB-UniRule"/>
</dbReference>
<feature type="binding site" evidence="10">
    <location>
        <begin position="95"/>
        <end position="105"/>
    </location>
    <ligand>
        <name>ATP</name>
        <dbReference type="ChEBI" id="CHEBI:30616"/>
    </ligand>
</feature>
<evidence type="ECO:0000313" key="14">
    <source>
        <dbReference type="Proteomes" id="UP000199423"/>
    </source>
</evidence>
<dbReference type="InterPro" id="IPR006204">
    <property type="entry name" value="GHMP_kinase_N_dom"/>
</dbReference>
<keyword evidence="14" id="KW-1185">Reference proteome</keyword>
<evidence type="ECO:0000256" key="6">
    <source>
        <dbReference type="ARBA" id="ARBA00022777"/>
    </source>
</evidence>
<keyword evidence="4 10" id="KW-0808">Transferase</keyword>
<dbReference type="RefSeq" id="WP_092868404.1">
    <property type="nucleotide sequence ID" value="NZ_FPCH01000003.1"/>
</dbReference>
<evidence type="ECO:0000256" key="3">
    <source>
        <dbReference type="ARBA" id="ARBA00017473"/>
    </source>
</evidence>
<dbReference type="PANTHER" id="PTHR43527:SF2">
    <property type="entry name" value="4-DIPHOSPHOCYTIDYL-2-C-METHYL-D-ERYTHRITOL KINASE, CHLOROPLASTIC"/>
    <property type="match status" value="1"/>
</dbReference>
<feature type="domain" description="GHMP kinase C-terminal" evidence="12">
    <location>
        <begin position="206"/>
        <end position="279"/>
    </location>
</feature>
<evidence type="ECO:0000256" key="10">
    <source>
        <dbReference type="HAMAP-Rule" id="MF_00061"/>
    </source>
</evidence>
<feature type="active site" evidence="10">
    <location>
        <position position="136"/>
    </location>
</feature>
<comment type="catalytic activity">
    <reaction evidence="10">
        <text>4-CDP-2-C-methyl-D-erythritol + ATP = 4-CDP-2-C-methyl-D-erythritol 2-phosphate + ADP + H(+)</text>
        <dbReference type="Rhea" id="RHEA:18437"/>
        <dbReference type="ChEBI" id="CHEBI:15378"/>
        <dbReference type="ChEBI" id="CHEBI:30616"/>
        <dbReference type="ChEBI" id="CHEBI:57823"/>
        <dbReference type="ChEBI" id="CHEBI:57919"/>
        <dbReference type="ChEBI" id="CHEBI:456216"/>
        <dbReference type="EC" id="2.7.1.148"/>
    </reaction>
</comment>
<sequence length="289" mass="30475">MPLKPEFAPAKINLTLEILGRRSDGYHELRSLVAFAADAGDRLTLTSDAPALTKVEGLFANALGHANLVDATVETLTRILPNVILGGLTLEKNLPVAAGIGGGSADAAAALRLLSAAHPEIAGLDLTVIARTLGADVPVCLRSRSAIMTGIGETIVDFELPGEIFAILANPLIEVPDNKTAEVFRLLRAQPLPADATSERPPVLSSIGELIRYAATRGNSLEAPARELFPQVGAMLSELAKLPRCRLAQLSGAGPTCFALFDTQQAASLGVRILKASWPQWWVAATRLI</sequence>
<keyword evidence="7 10" id="KW-0067">ATP-binding</keyword>
<comment type="similarity">
    <text evidence="1 10">Belongs to the GHMP kinase family. IspE subfamily.</text>
</comment>
<dbReference type="NCBIfam" id="TIGR00154">
    <property type="entry name" value="ispE"/>
    <property type="match status" value="1"/>
</dbReference>
<dbReference type="AlphaFoldDB" id="A0A1I7NQE9"/>
<comment type="pathway">
    <text evidence="10">Isoprenoid biosynthesis; isopentenyl diphosphate biosynthesis via DXP pathway; isopentenyl diphosphate from 1-deoxy-D-xylulose 5-phosphate: step 3/6.</text>
</comment>
<organism evidence="13 14">
    <name type="scientific">Hyphomicrobium facile</name>
    <dbReference type="NCBI Taxonomy" id="51670"/>
    <lineage>
        <taxon>Bacteria</taxon>
        <taxon>Pseudomonadati</taxon>
        <taxon>Pseudomonadota</taxon>
        <taxon>Alphaproteobacteria</taxon>
        <taxon>Hyphomicrobiales</taxon>
        <taxon>Hyphomicrobiaceae</taxon>
        <taxon>Hyphomicrobium</taxon>
    </lineage>
</organism>
<evidence type="ECO:0000313" key="13">
    <source>
        <dbReference type="EMBL" id="SFV36862.1"/>
    </source>
</evidence>
<dbReference type="PANTHER" id="PTHR43527">
    <property type="entry name" value="4-DIPHOSPHOCYTIDYL-2-C-METHYL-D-ERYTHRITOL KINASE, CHLOROPLASTIC"/>
    <property type="match status" value="1"/>
</dbReference>
<dbReference type="Gene3D" id="3.30.70.890">
    <property type="entry name" value="GHMP kinase, C-terminal domain"/>
    <property type="match status" value="1"/>
</dbReference>
<dbReference type="Gene3D" id="3.30.230.10">
    <property type="match status" value="1"/>
</dbReference>
<evidence type="ECO:0000256" key="4">
    <source>
        <dbReference type="ARBA" id="ARBA00022679"/>
    </source>
</evidence>
<dbReference type="GO" id="GO:0019288">
    <property type="term" value="P:isopentenyl diphosphate biosynthetic process, methylerythritol 4-phosphate pathway"/>
    <property type="evidence" value="ECO:0007669"/>
    <property type="project" value="UniProtKB-UniRule"/>
</dbReference>
<keyword evidence="5 10" id="KW-0547">Nucleotide-binding</keyword>
<accession>A0A1I7NQE9</accession>
<evidence type="ECO:0000256" key="8">
    <source>
        <dbReference type="ARBA" id="ARBA00023229"/>
    </source>
</evidence>
<dbReference type="SUPFAM" id="SSF54211">
    <property type="entry name" value="Ribosomal protein S5 domain 2-like"/>
    <property type="match status" value="1"/>
</dbReference>
<dbReference type="Pfam" id="PF08544">
    <property type="entry name" value="GHMP_kinases_C"/>
    <property type="match status" value="1"/>
</dbReference>
<evidence type="ECO:0000256" key="2">
    <source>
        <dbReference type="ARBA" id="ARBA00012052"/>
    </source>
</evidence>
<keyword evidence="8 10" id="KW-0414">Isoprene biosynthesis</keyword>
<keyword evidence="6 10" id="KW-0418">Kinase</keyword>
<comment type="function">
    <text evidence="10">Catalyzes the phosphorylation of the position 2 hydroxy group of 4-diphosphocytidyl-2C-methyl-D-erythritol.</text>
</comment>
<dbReference type="InterPro" id="IPR004424">
    <property type="entry name" value="IspE"/>
</dbReference>
<evidence type="ECO:0000259" key="11">
    <source>
        <dbReference type="Pfam" id="PF00288"/>
    </source>
</evidence>
<dbReference type="STRING" id="51670.SAMN04488557_2847"/>